<gene>
    <name evidence="2" type="ORF">DSM3645_24235</name>
</gene>
<dbReference type="Gene3D" id="1.25.40.10">
    <property type="entry name" value="Tetratricopeptide repeat domain"/>
    <property type="match status" value="1"/>
</dbReference>
<dbReference type="PROSITE" id="PS51257">
    <property type="entry name" value="PROKAR_LIPOPROTEIN"/>
    <property type="match status" value="1"/>
</dbReference>
<protein>
    <submittedName>
        <fullName evidence="2">Uncharacterized protein</fullName>
    </submittedName>
</protein>
<organism evidence="2 3">
    <name type="scientific">Blastopirellula marina DSM 3645</name>
    <dbReference type="NCBI Taxonomy" id="314230"/>
    <lineage>
        <taxon>Bacteria</taxon>
        <taxon>Pseudomonadati</taxon>
        <taxon>Planctomycetota</taxon>
        <taxon>Planctomycetia</taxon>
        <taxon>Pirellulales</taxon>
        <taxon>Pirellulaceae</taxon>
        <taxon>Blastopirellula</taxon>
    </lineage>
</organism>
<accession>A3ZUT8</accession>
<reference evidence="2 3" key="1">
    <citation type="submission" date="2006-02" db="EMBL/GenBank/DDBJ databases">
        <authorList>
            <person name="Amann R."/>
            <person name="Ferriera S."/>
            <person name="Johnson J."/>
            <person name="Kravitz S."/>
            <person name="Halpern A."/>
            <person name="Remington K."/>
            <person name="Beeson K."/>
            <person name="Tran B."/>
            <person name="Rogers Y.-H."/>
            <person name="Friedman R."/>
            <person name="Venter J.C."/>
        </authorList>
    </citation>
    <scope>NUCLEOTIDE SEQUENCE [LARGE SCALE GENOMIC DNA]</scope>
    <source>
        <strain evidence="2 3">DSM 3645</strain>
    </source>
</reference>
<dbReference type="SUPFAM" id="SSF48452">
    <property type="entry name" value="TPR-like"/>
    <property type="match status" value="1"/>
</dbReference>
<dbReference type="OrthoDB" id="146908at2"/>
<name>A3ZUT8_9BACT</name>
<sequence length="167" mass="18212">MIRTLCVIAFTLSSGVGCSSLPSWSEPILHPGRDVEERKAELAETLSERRADTQLKAAQARFAAGETAKCRTLVEESLSLRPDSIPALRLAAEVALAEDRGADAISYYRRLSEVQPGDAQTHHLLGVALEIEGQVIEANQHFERAAQLAPGNPIYQMSQLPTKPPLR</sequence>
<dbReference type="HOGENOM" id="CLU_1591410_0_0_0"/>
<evidence type="ECO:0000256" key="1">
    <source>
        <dbReference type="PROSITE-ProRule" id="PRU00339"/>
    </source>
</evidence>
<dbReference type="AlphaFoldDB" id="A3ZUT8"/>
<evidence type="ECO:0000313" key="3">
    <source>
        <dbReference type="Proteomes" id="UP000004358"/>
    </source>
</evidence>
<dbReference type="STRING" id="314230.DSM3645_24235"/>
<dbReference type="EMBL" id="AANZ01000013">
    <property type="protein sequence ID" value="EAQ79674.1"/>
    <property type="molecule type" value="Genomic_DNA"/>
</dbReference>
<dbReference type="InterPro" id="IPR019734">
    <property type="entry name" value="TPR_rpt"/>
</dbReference>
<feature type="repeat" description="TPR" evidence="1">
    <location>
        <begin position="119"/>
        <end position="152"/>
    </location>
</feature>
<dbReference type="PROSITE" id="PS50005">
    <property type="entry name" value="TPR"/>
    <property type="match status" value="1"/>
</dbReference>
<dbReference type="InterPro" id="IPR011990">
    <property type="entry name" value="TPR-like_helical_dom_sf"/>
</dbReference>
<comment type="caution">
    <text evidence="2">The sequence shown here is derived from an EMBL/GenBank/DDBJ whole genome shotgun (WGS) entry which is preliminary data.</text>
</comment>
<evidence type="ECO:0000313" key="2">
    <source>
        <dbReference type="EMBL" id="EAQ79674.1"/>
    </source>
</evidence>
<dbReference type="SMART" id="SM00028">
    <property type="entry name" value="TPR"/>
    <property type="match status" value="3"/>
</dbReference>
<dbReference type="Proteomes" id="UP000004358">
    <property type="component" value="Unassembled WGS sequence"/>
</dbReference>
<keyword evidence="1" id="KW-0802">TPR repeat</keyword>
<dbReference type="RefSeq" id="WP_002652744.1">
    <property type="nucleotide sequence ID" value="NZ_CH672376.1"/>
</dbReference>
<proteinExistence type="predicted"/>